<dbReference type="AlphaFoldDB" id="A0A0M0EDU5"/>
<accession>A0A0M0EDU5</accession>
<dbReference type="OrthoDB" id="122797at2"/>
<name>A0A0M0EDU5_KOMEU</name>
<dbReference type="STRING" id="33995.KOEU_30460"/>
<feature type="region of interest" description="Disordered" evidence="1">
    <location>
        <begin position="1"/>
        <end position="24"/>
    </location>
</feature>
<dbReference type="Proteomes" id="UP000037566">
    <property type="component" value="Unassembled WGS sequence"/>
</dbReference>
<dbReference type="EMBL" id="LHUQ01000029">
    <property type="protein sequence ID" value="KON63420.1"/>
    <property type="molecule type" value="Genomic_DNA"/>
</dbReference>
<keyword evidence="3" id="KW-1185">Reference proteome</keyword>
<evidence type="ECO:0008006" key="4">
    <source>
        <dbReference type="Google" id="ProtNLM"/>
    </source>
</evidence>
<dbReference type="PATRIC" id="fig|33995.3.peg.3377"/>
<evidence type="ECO:0000256" key="1">
    <source>
        <dbReference type="SAM" id="MobiDB-lite"/>
    </source>
</evidence>
<protein>
    <recommendedName>
        <fullName evidence="4">DUF5678 domain-containing protein</fullName>
    </recommendedName>
</protein>
<sequence>MSKDKIFIEPRSNGGFSAKHEHGQRAVVTAPTQSAVINEVKQRYPDATVHVARVRTVGPGPDKFRKV</sequence>
<proteinExistence type="predicted"/>
<evidence type="ECO:0000313" key="3">
    <source>
        <dbReference type="Proteomes" id="UP000037566"/>
    </source>
</evidence>
<comment type="caution">
    <text evidence="2">The sequence shown here is derived from an EMBL/GenBank/DDBJ whole genome shotgun (WGS) entry which is preliminary data.</text>
</comment>
<gene>
    <name evidence="2" type="ORF">KOEU_30460</name>
</gene>
<evidence type="ECO:0000313" key="2">
    <source>
        <dbReference type="EMBL" id="KON63420.1"/>
    </source>
</evidence>
<organism evidence="2 3">
    <name type="scientific">Komagataeibacter europaeus</name>
    <name type="common">Gluconacetobacter europaeus</name>
    <dbReference type="NCBI Taxonomy" id="33995"/>
    <lineage>
        <taxon>Bacteria</taxon>
        <taxon>Pseudomonadati</taxon>
        <taxon>Pseudomonadota</taxon>
        <taxon>Alphaproteobacteria</taxon>
        <taxon>Acetobacterales</taxon>
        <taxon>Acetobacteraceae</taxon>
        <taxon>Komagataeibacter</taxon>
    </lineage>
</organism>
<dbReference type="RefSeq" id="WP_053323879.1">
    <property type="nucleotide sequence ID" value="NZ_LHUQ01000029.1"/>
</dbReference>
<reference evidence="2" key="1">
    <citation type="submission" date="2015-08" db="EMBL/GenBank/DDBJ databases">
        <title>Draft genome sequence of Komagataeibacter europaeus CECT 8546 a cellulose producer strain from vinegar produced by the traditional method.</title>
        <authorList>
            <person name="Poehlein A."/>
            <person name="Valera M.J."/>
            <person name="Haack F.S."/>
            <person name="Mas A."/>
            <person name="Daniel R."/>
            <person name="Streit W.R."/>
            <person name="Mateo E."/>
        </authorList>
    </citation>
    <scope>NUCLEOTIDE SEQUENCE [LARGE SCALE GENOMIC DNA]</scope>
    <source>
        <strain evidence="2">CECT 8546</strain>
    </source>
</reference>